<evidence type="ECO:0000256" key="2">
    <source>
        <dbReference type="SAM" id="SignalP"/>
    </source>
</evidence>
<comment type="caution">
    <text evidence="4">The sequence shown here is derived from an EMBL/GenBank/DDBJ whole genome shotgun (WGS) entry which is preliminary data.</text>
</comment>
<evidence type="ECO:0000313" key="5">
    <source>
        <dbReference type="Proteomes" id="UP000642488"/>
    </source>
</evidence>
<feature type="domain" description="DUF8173" evidence="3">
    <location>
        <begin position="222"/>
        <end position="372"/>
    </location>
</feature>
<evidence type="ECO:0000313" key="4">
    <source>
        <dbReference type="EMBL" id="MBJ3763698.1"/>
    </source>
</evidence>
<feature type="transmembrane region" description="Helical" evidence="1">
    <location>
        <begin position="330"/>
        <end position="350"/>
    </location>
</feature>
<feature type="signal peptide" evidence="2">
    <location>
        <begin position="1"/>
        <end position="22"/>
    </location>
</feature>
<feature type="transmembrane region" description="Helical" evidence="1">
    <location>
        <begin position="221"/>
        <end position="250"/>
    </location>
</feature>
<keyword evidence="2" id="KW-0732">Signal</keyword>
<feature type="transmembrane region" description="Helical" evidence="1">
    <location>
        <begin position="262"/>
        <end position="281"/>
    </location>
</feature>
<dbReference type="InterPro" id="IPR058486">
    <property type="entry name" value="DUF8173"/>
</dbReference>
<dbReference type="Pfam" id="PF26514">
    <property type="entry name" value="DUF8173"/>
    <property type="match status" value="1"/>
</dbReference>
<proteinExistence type="predicted"/>
<feature type="transmembrane region" description="Helical" evidence="1">
    <location>
        <begin position="287"/>
        <end position="309"/>
    </location>
</feature>
<dbReference type="RefSeq" id="WP_198916871.1">
    <property type="nucleotide sequence ID" value="NZ_JAEKPD010000013.1"/>
</dbReference>
<gene>
    <name evidence="4" type="ORF">ILP92_13150</name>
</gene>
<keyword evidence="1" id="KW-0812">Transmembrane</keyword>
<protein>
    <recommendedName>
        <fullName evidence="3">DUF8173 domain-containing protein</fullName>
    </recommendedName>
</protein>
<evidence type="ECO:0000259" key="3">
    <source>
        <dbReference type="Pfam" id="PF26514"/>
    </source>
</evidence>
<sequence>MDGLKRTLLVCVALALASPCSAQSGDRELGGDIFRSGDTQTPLNAARDVLAAGATVSLDGAVAEDTHAAGFDVDVDAATGGDLLAVGMSVSVGGPVGGDLTASGFSVRTARGASIAGNARLAGARLTLDGPVEGALAAVGAKVTLNAAVAGDALLTGETLTFGPDARVGGTLTYSAPEQVEIPARVAPADRIRYEPYQRSEMAERARHMWEDQDFPGRPDFLSLLGGFLVTLGFFVVIGALCLTLAPATVRHLRERIDARPGMSLVLGTLGLSILFGLVPISAMTVVGIPLVPIVVLVVLLVWTLGYILGTYVLAMRVLRGLGADPRPAIWIRLLALVIGVSIAALLNFIPVLGWMVNFALVLLGIGGMTTALFERLIGNPGPALDVDMRPVEGDER</sequence>
<keyword evidence="5" id="KW-1185">Reference proteome</keyword>
<keyword evidence="1" id="KW-1133">Transmembrane helix</keyword>
<evidence type="ECO:0000256" key="1">
    <source>
        <dbReference type="SAM" id="Phobius"/>
    </source>
</evidence>
<name>A0A934MDA7_9RHOB</name>
<keyword evidence="1" id="KW-0472">Membrane</keyword>
<reference evidence="4" key="1">
    <citation type="submission" date="2020-12" db="EMBL/GenBank/DDBJ databases">
        <title>Bacterial taxonomy.</title>
        <authorList>
            <person name="Pan X."/>
        </authorList>
    </citation>
    <scope>NUCLEOTIDE SEQUENCE</scope>
    <source>
        <strain evidence="4">KCTC 52957</strain>
    </source>
</reference>
<accession>A0A934MDA7</accession>
<dbReference type="Proteomes" id="UP000642488">
    <property type="component" value="Unassembled WGS sequence"/>
</dbReference>
<feature type="chain" id="PRO_5038072492" description="DUF8173 domain-containing protein" evidence="2">
    <location>
        <begin position="23"/>
        <end position="397"/>
    </location>
</feature>
<organism evidence="4 5">
    <name type="scientific">Palleronia pontilimi</name>
    <dbReference type="NCBI Taxonomy" id="1964209"/>
    <lineage>
        <taxon>Bacteria</taxon>
        <taxon>Pseudomonadati</taxon>
        <taxon>Pseudomonadota</taxon>
        <taxon>Alphaproteobacteria</taxon>
        <taxon>Rhodobacterales</taxon>
        <taxon>Roseobacteraceae</taxon>
        <taxon>Palleronia</taxon>
    </lineage>
</organism>
<dbReference type="EMBL" id="JAEKPD010000013">
    <property type="protein sequence ID" value="MBJ3763698.1"/>
    <property type="molecule type" value="Genomic_DNA"/>
</dbReference>
<feature type="transmembrane region" description="Helical" evidence="1">
    <location>
        <begin position="356"/>
        <end position="374"/>
    </location>
</feature>
<dbReference type="AlphaFoldDB" id="A0A934MDA7"/>